<evidence type="ECO:0000313" key="2">
    <source>
        <dbReference type="EMBL" id="CAH0363813.1"/>
    </source>
</evidence>
<gene>
    <name evidence="2" type="ORF">PECAL_1P01490</name>
</gene>
<sequence>MELPTFDVKKRSSSKDEGAARSPRVKAAALTALLAATAFAALDYRRRHPPPPPPPLEPGQILTCGLRHGSFWPWYYAVAENTHTPAPHVVNDLVISITTQPERAEALPIMLRSLVAGKTVPGAIYVVDSHERPNACPHYFSRNRDKQHTVDVHFVRTASDRGPIEKYIGSQDAIRKTRKTMPRFLLVLDDDHEYNQHVVERYSKALRASPSTVFTVQSPPSQLNFRPRFPVAYGSRGVGIRLDLALDGALAAYAAMASRLEPTCRVVDDIVVSAFLAARGITVKDVPGFSFENRPWQSNRQIHALSKKKQLRSSDRDAQNGRCHDALVRRNWRWARAAALRGPEAQIRFTRGAGASAASGLRERRIEPYESLVWTPFQMAPAVRRT</sequence>
<feature type="region of interest" description="Disordered" evidence="1">
    <location>
        <begin position="1"/>
        <end position="23"/>
    </location>
</feature>
<dbReference type="EMBL" id="CAKKNE010000001">
    <property type="protein sequence ID" value="CAH0363813.1"/>
    <property type="molecule type" value="Genomic_DNA"/>
</dbReference>
<comment type="caution">
    <text evidence="2">The sequence shown here is derived from an EMBL/GenBank/DDBJ whole genome shotgun (WGS) entry which is preliminary data.</text>
</comment>
<evidence type="ECO:0000313" key="3">
    <source>
        <dbReference type="Proteomes" id="UP000789595"/>
    </source>
</evidence>
<protein>
    <submittedName>
        <fullName evidence="2">Uncharacterized protein</fullName>
    </submittedName>
</protein>
<accession>A0A8J2S2X6</accession>
<proteinExistence type="predicted"/>
<dbReference type="OrthoDB" id="10591743at2759"/>
<dbReference type="Proteomes" id="UP000789595">
    <property type="component" value="Unassembled WGS sequence"/>
</dbReference>
<dbReference type="AlphaFoldDB" id="A0A8J2S2X6"/>
<evidence type="ECO:0000256" key="1">
    <source>
        <dbReference type="SAM" id="MobiDB-lite"/>
    </source>
</evidence>
<keyword evidence="3" id="KW-1185">Reference proteome</keyword>
<name>A0A8J2S2X6_9STRA</name>
<feature type="compositionally biased region" description="Basic and acidic residues" evidence="1">
    <location>
        <begin position="7"/>
        <end position="19"/>
    </location>
</feature>
<organism evidence="2 3">
    <name type="scientific">Pelagomonas calceolata</name>
    <dbReference type="NCBI Taxonomy" id="35677"/>
    <lineage>
        <taxon>Eukaryota</taxon>
        <taxon>Sar</taxon>
        <taxon>Stramenopiles</taxon>
        <taxon>Ochrophyta</taxon>
        <taxon>Pelagophyceae</taxon>
        <taxon>Pelagomonadales</taxon>
        <taxon>Pelagomonadaceae</taxon>
        <taxon>Pelagomonas</taxon>
    </lineage>
</organism>
<reference evidence="2" key="1">
    <citation type="submission" date="2021-11" db="EMBL/GenBank/DDBJ databases">
        <authorList>
            <consortium name="Genoscope - CEA"/>
            <person name="William W."/>
        </authorList>
    </citation>
    <scope>NUCLEOTIDE SEQUENCE</scope>
</reference>